<gene>
    <name evidence="3" type="ORF">IAA69_04255</name>
</gene>
<feature type="region of interest" description="Disordered" evidence="1">
    <location>
        <begin position="214"/>
        <end position="241"/>
    </location>
</feature>
<protein>
    <submittedName>
        <fullName evidence="3">Helix-turn-helix domain-containing protein</fullName>
    </submittedName>
</protein>
<dbReference type="InterPro" id="IPR010982">
    <property type="entry name" value="Lambda_DNA-bd_dom_sf"/>
</dbReference>
<evidence type="ECO:0000313" key="3">
    <source>
        <dbReference type="EMBL" id="HIR01455.1"/>
    </source>
</evidence>
<proteinExistence type="predicted"/>
<keyword evidence="2" id="KW-0812">Transmembrane</keyword>
<dbReference type="Proteomes" id="UP000824261">
    <property type="component" value="Unassembled WGS sequence"/>
</dbReference>
<dbReference type="Pfam" id="PF13413">
    <property type="entry name" value="HTH_25"/>
    <property type="match status" value="1"/>
</dbReference>
<evidence type="ECO:0000313" key="4">
    <source>
        <dbReference type="Proteomes" id="UP000824261"/>
    </source>
</evidence>
<reference evidence="3" key="2">
    <citation type="journal article" date="2021" name="PeerJ">
        <title>Extensive microbial diversity within the chicken gut microbiome revealed by metagenomics and culture.</title>
        <authorList>
            <person name="Gilroy R."/>
            <person name="Ravi A."/>
            <person name="Getino M."/>
            <person name="Pursley I."/>
            <person name="Horton D.L."/>
            <person name="Alikhan N.F."/>
            <person name="Baker D."/>
            <person name="Gharbi K."/>
            <person name="Hall N."/>
            <person name="Watson M."/>
            <person name="Adriaenssens E.M."/>
            <person name="Foster-Nyarko E."/>
            <person name="Jarju S."/>
            <person name="Secka A."/>
            <person name="Antonio M."/>
            <person name="Oren A."/>
            <person name="Chaudhuri R.R."/>
            <person name="La Ragione R."/>
            <person name="Hildebrand F."/>
            <person name="Pallen M.J."/>
        </authorList>
    </citation>
    <scope>NUCLEOTIDE SEQUENCE</scope>
    <source>
        <strain evidence="3">ChiGjej1B1-2707</strain>
    </source>
</reference>
<feature type="compositionally biased region" description="Acidic residues" evidence="1">
    <location>
        <begin position="362"/>
        <end position="378"/>
    </location>
</feature>
<feature type="compositionally biased region" description="Basic and acidic residues" evidence="1">
    <location>
        <begin position="119"/>
        <end position="141"/>
    </location>
</feature>
<dbReference type="InterPro" id="IPR050400">
    <property type="entry name" value="Bact_Cytoskel_RodZ"/>
</dbReference>
<organism evidence="3 4">
    <name type="scientific">Candidatus Aveggerthella stercoripullorum</name>
    <dbReference type="NCBI Taxonomy" id="2840688"/>
    <lineage>
        <taxon>Bacteria</taxon>
        <taxon>Bacillati</taxon>
        <taxon>Actinomycetota</taxon>
        <taxon>Coriobacteriia</taxon>
        <taxon>Eggerthellales</taxon>
        <taxon>Eggerthellaceae</taxon>
        <taxon>Eggerthellaceae incertae sedis</taxon>
        <taxon>Candidatus Aveggerthella</taxon>
    </lineage>
</organism>
<keyword evidence="2" id="KW-0472">Membrane</keyword>
<dbReference type="PANTHER" id="PTHR34475">
    <property type="match status" value="1"/>
</dbReference>
<accession>A0A9D0ZZH5</accession>
<keyword evidence="2" id="KW-1133">Transmembrane helix</keyword>
<dbReference type="PANTHER" id="PTHR34475:SF1">
    <property type="entry name" value="CYTOSKELETON PROTEIN RODZ"/>
    <property type="match status" value="1"/>
</dbReference>
<feature type="compositionally biased region" description="Low complexity" evidence="1">
    <location>
        <begin position="338"/>
        <end position="361"/>
    </location>
</feature>
<dbReference type="Gene3D" id="1.10.260.40">
    <property type="entry name" value="lambda repressor-like DNA-binding domains"/>
    <property type="match status" value="1"/>
</dbReference>
<name>A0A9D0ZZH5_9ACTN</name>
<feature type="region of interest" description="Disordered" evidence="1">
    <location>
        <begin position="92"/>
        <end position="149"/>
    </location>
</feature>
<feature type="region of interest" description="Disordered" evidence="1">
    <location>
        <begin position="332"/>
        <end position="378"/>
    </location>
</feature>
<sequence length="378" mass="41055">MASHQMSFGSILREARESKRLDLTMVARRLRIRPDILEAIEDADFTRMPPRGYTRNMVNAYAHFLGLNATEITRMYLDEVYAYQVGNARQTSRSHGFDMGSRRGAVQGELRNNGSGRRRFSDGYRTEETSRMQRMSREQGRSRRSSRSAVEDIQYTNFYSGPRSPQVKPASKLPFIIAGVVILVLVIIVCILLFGPKQPSTPTEQQVMPVTGIDEQGSSSASTESSSSSQQQAAQETAPTSTVVEYTVADGAEVYLEVYVDGATEVADDVTGPQTERFDVTGTIEFNIVASEGEVTITQDGKEVPLTDDDGNGVMTVTIDFADVLAQWNADHPNAAQSTSSSDGSSSTEGSSSSSSSSSDDASADDASSDDSYTDEGE</sequence>
<evidence type="ECO:0000256" key="1">
    <source>
        <dbReference type="SAM" id="MobiDB-lite"/>
    </source>
</evidence>
<comment type="caution">
    <text evidence="3">The sequence shown here is derived from an EMBL/GenBank/DDBJ whole genome shotgun (WGS) entry which is preliminary data.</text>
</comment>
<dbReference type="EMBL" id="DVGB01000055">
    <property type="protein sequence ID" value="HIR01455.1"/>
    <property type="molecule type" value="Genomic_DNA"/>
</dbReference>
<dbReference type="GO" id="GO:0003677">
    <property type="term" value="F:DNA binding"/>
    <property type="evidence" value="ECO:0007669"/>
    <property type="project" value="InterPro"/>
</dbReference>
<dbReference type="AlphaFoldDB" id="A0A9D0ZZH5"/>
<feature type="compositionally biased region" description="Low complexity" evidence="1">
    <location>
        <begin position="218"/>
        <end position="241"/>
    </location>
</feature>
<evidence type="ECO:0000256" key="2">
    <source>
        <dbReference type="SAM" id="Phobius"/>
    </source>
</evidence>
<feature type="transmembrane region" description="Helical" evidence="2">
    <location>
        <begin position="173"/>
        <end position="195"/>
    </location>
</feature>
<reference evidence="3" key="1">
    <citation type="submission" date="2020-10" db="EMBL/GenBank/DDBJ databases">
        <authorList>
            <person name="Gilroy R."/>
        </authorList>
    </citation>
    <scope>NUCLEOTIDE SEQUENCE</scope>
    <source>
        <strain evidence="3">ChiGjej1B1-2707</strain>
    </source>
</reference>